<dbReference type="Proteomes" id="UP001162164">
    <property type="component" value="Unassembled WGS sequence"/>
</dbReference>
<feature type="domain" description="Mon2/Sec7/BIG1-like dimerisation and cyclophilin-binding" evidence="1">
    <location>
        <begin position="67"/>
        <end position="121"/>
    </location>
</feature>
<evidence type="ECO:0000313" key="2">
    <source>
        <dbReference type="EMBL" id="KAJ8964688.1"/>
    </source>
</evidence>
<sequence>MTLFELPPLLILYQFKEVYSVTSNGIYIYEIGIKMSIGKFREEIKKEINETCNEDEKMSDALPLPKSACQSKSYRIVVTALDCLQKLIAYGHLTANVPDSTTPGKLLIDRIVETICACFTGPQTDEGMYIILNSY</sequence>
<dbReference type="InterPro" id="IPR032629">
    <property type="entry name" value="DCB_dom"/>
</dbReference>
<dbReference type="Pfam" id="PF16213">
    <property type="entry name" value="DCB"/>
    <property type="match status" value="1"/>
</dbReference>
<reference evidence="2" key="1">
    <citation type="journal article" date="2023" name="Insect Mol. Biol.">
        <title>Genome sequencing provides insights into the evolution of gene families encoding plant cell wall-degrading enzymes in longhorned beetles.</title>
        <authorList>
            <person name="Shin N.R."/>
            <person name="Okamura Y."/>
            <person name="Kirsch R."/>
            <person name="Pauchet Y."/>
        </authorList>
    </citation>
    <scope>NUCLEOTIDE SEQUENCE</scope>
    <source>
        <strain evidence="2">MMC_N1</strain>
    </source>
</reference>
<organism evidence="2 3">
    <name type="scientific">Molorchus minor</name>
    <dbReference type="NCBI Taxonomy" id="1323400"/>
    <lineage>
        <taxon>Eukaryota</taxon>
        <taxon>Metazoa</taxon>
        <taxon>Ecdysozoa</taxon>
        <taxon>Arthropoda</taxon>
        <taxon>Hexapoda</taxon>
        <taxon>Insecta</taxon>
        <taxon>Pterygota</taxon>
        <taxon>Neoptera</taxon>
        <taxon>Endopterygota</taxon>
        <taxon>Coleoptera</taxon>
        <taxon>Polyphaga</taxon>
        <taxon>Cucujiformia</taxon>
        <taxon>Chrysomeloidea</taxon>
        <taxon>Cerambycidae</taxon>
        <taxon>Lamiinae</taxon>
        <taxon>Monochamini</taxon>
        <taxon>Molorchus</taxon>
    </lineage>
</organism>
<evidence type="ECO:0000259" key="1">
    <source>
        <dbReference type="Pfam" id="PF16213"/>
    </source>
</evidence>
<evidence type="ECO:0000313" key="3">
    <source>
        <dbReference type="Proteomes" id="UP001162164"/>
    </source>
</evidence>
<gene>
    <name evidence="2" type="ORF">NQ317_016721</name>
</gene>
<protein>
    <recommendedName>
        <fullName evidence="1">Mon2/Sec7/BIG1-like dimerisation and cyclophilin-binding domain-containing protein</fullName>
    </recommendedName>
</protein>
<dbReference type="EMBL" id="JAPWTJ010002743">
    <property type="protein sequence ID" value="KAJ8964688.1"/>
    <property type="molecule type" value="Genomic_DNA"/>
</dbReference>
<proteinExistence type="predicted"/>
<accession>A0ABQ9IUC3</accession>
<name>A0ABQ9IUC3_9CUCU</name>
<comment type="caution">
    <text evidence="2">The sequence shown here is derived from an EMBL/GenBank/DDBJ whole genome shotgun (WGS) entry which is preliminary data.</text>
</comment>
<keyword evidence="3" id="KW-1185">Reference proteome</keyword>